<evidence type="ECO:0000313" key="2">
    <source>
        <dbReference type="Proteomes" id="UP001271007"/>
    </source>
</evidence>
<name>A0AAJ0GBG5_9PEZI</name>
<organism evidence="1 2">
    <name type="scientific">Extremus antarcticus</name>
    <dbReference type="NCBI Taxonomy" id="702011"/>
    <lineage>
        <taxon>Eukaryota</taxon>
        <taxon>Fungi</taxon>
        <taxon>Dikarya</taxon>
        <taxon>Ascomycota</taxon>
        <taxon>Pezizomycotina</taxon>
        <taxon>Dothideomycetes</taxon>
        <taxon>Dothideomycetidae</taxon>
        <taxon>Mycosphaerellales</taxon>
        <taxon>Extremaceae</taxon>
        <taxon>Extremus</taxon>
    </lineage>
</organism>
<dbReference type="Proteomes" id="UP001271007">
    <property type="component" value="Unassembled WGS sequence"/>
</dbReference>
<accession>A0AAJ0GBG5</accession>
<evidence type="ECO:0000313" key="1">
    <source>
        <dbReference type="EMBL" id="KAK3055715.1"/>
    </source>
</evidence>
<gene>
    <name evidence="1" type="ORF">LTR09_003636</name>
</gene>
<dbReference type="AlphaFoldDB" id="A0AAJ0GBG5"/>
<dbReference type="EMBL" id="JAWDJX010000008">
    <property type="protein sequence ID" value="KAK3055715.1"/>
    <property type="molecule type" value="Genomic_DNA"/>
</dbReference>
<reference evidence="1" key="1">
    <citation type="submission" date="2023-04" db="EMBL/GenBank/DDBJ databases">
        <title>Black Yeasts Isolated from many extreme environments.</title>
        <authorList>
            <person name="Coleine C."/>
            <person name="Stajich J.E."/>
            <person name="Selbmann L."/>
        </authorList>
    </citation>
    <scope>NUCLEOTIDE SEQUENCE</scope>
    <source>
        <strain evidence="1">CCFEE 5312</strain>
    </source>
</reference>
<protein>
    <submittedName>
        <fullName evidence="1">Uncharacterized protein</fullName>
    </submittedName>
</protein>
<comment type="caution">
    <text evidence="1">The sequence shown here is derived from an EMBL/GenBank/DDBJ whole genome shotgun (WGS) entry which is preliminary data.</text>
</comment>
<keyword evidence="2" id="KW-1185">Reference proteome</keyword>
<sequence length="140" mass="15025">MERAVCLRRVAQIQHGLGQAFEVFMSAISDDEFLNSFAQATLNNELDELNHKAILDAQLCGTTLPAGCKQTVNGNDDVINANIVLVEQGTFQSVVDLLQGLANFGAIDTYFKAASDFIISAFNDHSLEGVTAVRPSACSS</sequence>
<proteinExistence type="predicted"/>